<evidence type="ECO:0008006" key="4">
    <source>
        <dbReference type="Google" id="ProtNLM"/>
    </source>
</evidence>
<keyword evidence="1" id="KW-1133">Transmembrane helix</keyword>
<organism evidence="2 3">
    <name type="scientific">Microterricola pindariensis</name>
    <dbReference type="NCBI Taxonomy" id="478010"/>
    <lineage>
        <taxon>Bacteria</taxon>
        <taxon>Bacillati</taxon>
        <taxon>Actinomycetota</taxon>
        <taxon>Actinomycetes</taxon>
        <taxon>Micrococcales</taxon>
        <taxon>Microbacteriaceae</taxon>
        <taxon>Microterricola</taxon>
    </lineage>
</organism>
<feature type="transmembrane region" description="Helical" evidence="1">
    <location>
        <begin position="96"/>
        <end position="119"/>
    </location>
</feature>
<dbReference type="EMBL" id="MPZN01000009">
    <property type="protein sequence ID" value="PPL19763.1"/>
    <property type="molecule type" value="Genomic_DNA"/>
</dbReference>
<evidence type="ECO:0000313" key="2">
    <source>
        <dbReference type="EMBL" id="PPL19763.1"/>
    </source>
</evidence>
<name>A0ABX5AZ89_9MICO</name>
<dbReference type="Proteomes" id="UP000237755">
    <property type="component" value="Unassembled WGS sequence"/>
</dbReference>
<feature type="transmembrane region" description="Helical" evidence="1">
    <location>
        <begin position="159"/>
        <end position="176"/>
    </location>
</feature>
<keyword evidence="1" id="KW-0472">Membrane</keyword>
<comment type="caution">
    <text evidence="2">The sequence shown here is derived from an EMBL/GenBank/DDBJ whole genome shotgun (WGS) entry which is preliminary data.</text>
</comment>
<feature type="transmembrane region" description="Helical" evidence="1">
    <location>
        <begin position="253"/>
        <end position="274"/>
    </location>
</feature>
<feature type="transmembrane region" description="Helical" evidence="1">
    <location>
        <begin position="73"/>
        <end position="90"/>
    </location>
</feature>
<evidence type="ECO:0000313" key="3">
    <source>
        <dbReference type="Proteomes" id="UP000237755"/>
    </source>
</evidence>
<feature type="transmembrane region" description="Helical" evidence="1">
    <location>
        <begin position="29"/>
        <end position="52"/>
    </location>
</feature>
<sequence>MLVGTACGALIALQSRINGELGLRLDDGFTAAAISFGSGFLIMFVVLCFWRPGRVGLARVVRALRRNEQGERVLRPWMVLGGLGGALLVASQGLTAAVLGVALFTVAIVAGQTVSGLVLDRIGLGPGGRQQLTLSRLIGSVLTLVAVGWAVSAQLGGEVPIWMLLMPLVAGVFVGWQQAVNGRVRAVAGSALSATLINFLIGSIALVAIALVHNVLAGWPSSYPSEPWLYIGGALGCIFIAVQAALVRVTGVLLLGLATIAGQLIAALAIDLVLHGQDVALSTIAGTALALVAVVIASGGFARRR</sequence>
<accession>A0ABX5AZ89</accession>
<dbReference type="PANTHER" id="PTHR34821:SF2">
    <property type="entry name" value="INNER MEMBRANE PROTEIN YDCZ"/>
    <property type="match status" value="1"/>
</dbReference>
<reference evidence="2 3" key="1">
    <citation type="journal article" date="2008" name="Int. J. Syst. Evol. Microbiol.">
        <title>Leifsonia pindariensis sp. nov., isolated from the Pindari glacier of the Indian Himalayas, and emended description of the genus Leifsonia.</title>
        <authorList>
            <person name="Reddy G.S."/>
            <person name="Prabagaran S.R."/>
            <person name="Shivaji S."/>
        </authorList>
    </citation>
    <scope>NUCLEOTIDE SEQUENCE [LARGE SCALE GENOMIC DNA]</scope>
    <source>
        <strain evidence="2 3">PON 10</strain>
    </source>
</reference>
<dbReference type="Pfam" id="PF04657">
    <property type="entry name" value="DMT_YdcZ"/>
    <property type="match status" value="2"/>
</dbReference>
<keyword evidence="1" id="KW-0812">Transmembrane</keyword>
<feature type="transmembrane region" description="Helical" evidence="1">
    <location>
        <begin position="228"/>
        <end position="246"/>
    </location>
</feature>
<keyword evidence="3" id="KW-1185">Reference proteome</keyword>
<dbReference type="PANTHER" id="PTHR34821">
    <property type="entry name" value="INNER MEMBRANE PROTEIN YDCZ"/>
    <property type="match status" value="1"/>
</dbReference>
<evidence type="ECO:0000256" key="1">
    <source>
        <dbReference type="SAM" id="Phobius"/>
    </source>
</evidence>
<dbReference type="InterPro" id="IPR006750">
    <property type="entry name" value="YdcZ"/>
</dbReference>
<feature type="transmembrane region" description="Helical" evidence="1">
    <location>
        <begin position="196"/>
        <end position="216"/>
    </location>
</feature>
<feature type="transmembrane region" description="Helical" evidence="1">
    <location>
        <begin position="131"/>
        <end position="153"/>
    </location>
</feature>
<proteinExistence type="predicted"/>
<gene>
    <name evidence="2" type="ORF">GY24_04390</name>
</gene>
<feature type="transmembrane region" description="Helical" evidence="1">
    <location>
        <begin position="280"/>
        <end position="302"/>
    </location>
</feature>
<protein>
    <recommendedName>
        <fullName evidence="4">EamA-like transporter family protein</fullName>
    </recommendedName>
</protein>